<feature type="transmembrane region" description="Helical" evidence="1">
    <location>
        <begin position="241"/>
        <end position="261"/>
    </location>
</feature>
<dbReference type="EMBL" id="JAVDRP010000003">
    <property type="protein sequence ID" value="MDR6408203.1"/>
    <property type="molecule type" value="Genomic_DNA"/>
</dbReference>
<dbReference type="InterPro" id="IPR010266">
    <property type="entry name" value="NnrS"/>
</dbReference>
<evidence type="ECO:0000313" key="3">
    <source>
        <dbReference type="Proteomes" id="UP001264340"/>
    </source>
</evidence>
<feature type="transmembrane region" description="Helical" evidence="1">
    <location>
        <begin position="71"/>
        <end position="90"/>
    </location>
</feature>
<feature type="transmembrane region" description="Helical" evidence="1">
    <location>
        <begin position="303"/>
        <end position="322"/>
    </location>
</feature>
<organism evidence="2 3">
    <name type="scientific">Paraburkholderia terricola</name>
    <dbReference type="NCBI Taxonomy" id="169427"/>
    <lineage>
        <taxon>Bacteria</taxon>
        <taxon>Pseudomonadati</taxon>
        <taxon>Pseudomonadota</taxon>
        <taxon>Betaproteobacteria</taxon>
        <taxon>Burkholderiales</taxon>
        <taxon>Burkholderiaceae</taxon>
        <taxon>Paraburkholderia</taxon>
    </lineage>
</organism>
<feature type="transmembrane region" description="Helical" evidence="1">
    <location>
        <begin position="183"/>
        <end position="206"/>
    </location>
</feature>
<dbReference type="Pfam" id="PF05940">
    <property type="entry name" value="NnrS"/>
    <property type="match status" value="1"/>
</dbReference>
<protein>
    <submittedName>
        <fullName evidence="2">Uncharacterized protein involved in response to NO</fullName>
    </submittedName>
</protein>
<feature type="transmembrane region" description="Helical" evidence="1">
    <location>
        <begin position="273"/>
        <end position="297"/>
    </location>
</feature>
<keyword evidence="1" id="KW-0812">Transmembrane</keyword>
<feature type="transmembrane region" description="Helical" evidence="1">
    <location>
        <begin position="366"/>
        <end position="384"/>
    </location>
</feature>
<sequence length="400" mass="42681">MMKIGEPASLNASRDADILPVLRLGFRPFYLGGAGFGVIAVVLWLLALHGYPVAGRSTEMNGMMWHVHEMIFGFVAAIVVGFLLTAVRAWTSLDTLRGPSLGWLWLLWAGGRVLMWFGPQPLAALIDTAFLPVAAVVLLRVLLAARNRRNLFLPVALAALGLLNGLFHWWLGHGRADLALRAAYAATGLAIMFVTVIAGRVIPMFTMNAMPGFAAKRWKFVEMLATPTVIVALLADALAAPSALIVASAGIAAAVHAARIAGWHSWRVLSRPILWILHAAYAWIPVGLVMLALAAMGIVPHSLAIHALTVGAMGCAIIAMITRTALGHTGRMLVAGRAEIASYWLMIAAALLRVFGPWLANSATAAWADAAGVCWAAALVVYLLKYVPYLTSPRVDGKPG</sequence>
<feature type="transmembrane region" description="Helical" evidence="1">
    <location>
        <begin position="218"/>
        <end position="235"/>
    </location>
</feature>
<feature type="transmembrane region" description="Helical" evidence="1">
    <location>
        <begin position="124"/>
        <end position="143"/>
    </location>
</feature>
<feature type="transmembrane region" description="Helical" evidence="1">
    <location>
        <begin position="343"/>
        <end position="360"/>
    </location>
</feature>
<keyword evidence="1" id="KW-1133">Transmembrane helix</keyword>
<keyword evidence="1" id="KW-0472">Membrane</keyword>
<feature type="transmembrane region" description="Helical" evidence="1">
    <location>
        <begin position="150"/>
        <end position="171"/>
    </location>
</feature>
<name>A0ABU1LN84_9BURK</name>
<evidence type="ECO:0000256" key="1">
    <source>
        <dbReference type="SAM" id="Phobius"/>
    </source>
</evidence>
<keyword evidence="3" id="KW-1185">Reference proteome</keyword>
<dbReference type="Proteomes" id="UP001264340">
    <property type="component" value="Unassembled WGS sequence"/>
</dbReference>
<feature type="transmembrane region" description="Helical" evidence="1">
    <location>
        <begin position="29"/>
        <end position="51"/>
    </location>
</feature>
<gene>
    <name evidence="2" type="ORF">J2804_001596</name>
</gene>
<reference evidence="2 3" key="1">
    <citation type="submission" date="2023-07" db="EMBL/GenBank/DDBJ databases">
        <title>Sorghum-associated microbial communities from plants grown in Nebraska, USA.</title>
        <authorList>
            <person name="Schachtman D."/>
        </authorList>
    </citation>
    <scope>NUCLEOTIDE SEQUENCE [LARGE SCALE GENOMIC DNA]</scope>
    <source>
        <strain evidence="2 3">DS1316</strain>
    </source>
</reference>
<evidence type="ECO:0000313" key="2">
    <source>
        <dbReference type="EMBL" id="MDR6408203.1"/>
    </source>
</evidence>
<proteinExistence type="predicted"/>
<accession>A0ABU1LN84</accession>
<comment type="caution">
    <text evidence="2">The sequence shown here is derived from an EMBL/GenBank/DDBJ whole genome shotgun (WGS) entry which is preliminary data.</text>
</comment>